<gene>
    <name evidence="1" type="ORF">COT97_05830</name>
</gene>
<dbReference type="Proteomes" id="UP000229901">
    <property type="component" value="Unassembled WGS sequence"/>
</dbReference>
<name>A0A2H0V3F1_9BACT</name>
<dbReference type="EMBL" id="PFAP01000052">
    <property type="protein sequence ID" value="PIR93578.1"/>
    <property type="molecule type" value="Genomic_DNA"/>
</dbReference>
<evidence type="ECO:0000313" key="2">
    <source>
        <dbReference type="Proteomes" id="UP000229901"/>
    </source>
</evidence>
<accession>A0A2H0V3F1</accession>
<comment type="caution">
    <text evidence="1">The sequence shown here is derived from an EMBL/GenBank/DDBJ whole genome shotgun (WGS) entry which is preliminary data.</text>
</comment>
<organism evidence="1 2">
    <name type="scientific">Candidatus Falkowbacteria bacterium CG10_big_fil_rev_8_21_14_0_10_39_11</name>
    <dbReference type="NCBI Taxonomy" id="1974565"/>
    <lineage>
        <taxon>Bacteria</taxon>
        <taxon>Candidatus Falkowiibacteriota</taxon>
    </lineage>
</organism>
<proteinExistence type="predicted"/>
<reference evidence="2" key="1">
    <citation type="submission" date="2017-09" db="EMBL/GenBank/DDBJ databases">
        <title>Depth-based differentiation of microbial function through sediment-hosted aquifers and enrichment of novel symbionts in the deep terrestrial subsurface.</title>
        <authorList>
            <person name="Probst A.J."/>
            <person name="Ladd B."/>
            <person name="Jarett J.K."/>
            <person name="Geller-Mcgrath D.E."/>
            <person name="Sieber C.M.K."/>
            <person name="Emerson J.B."/>
            <person name="Anantharaman K."/>
            <person name="Thomas B.C."/>
            <person name="Malmstrom R."/>
            <person name="Stieglmeier M."/>
            <person name="Klingl A."/>
            <person name="Woyke T."/>
            <person name="Ryan C.M."/>
            <person name="Banfield J.F."/>
        </authorList>
    </citation>
    <scope>NUCLEOTIDE SEQUENCE [LARGE SCALE GENOMIC DNA]</scope>
</reference>
<evidence type="ECO:0000313" key="1">
    <source>
        <dbReference type="EMBL" id="PIR93578.1"/>
    </source>
</evidence>
<dbReference type="AlphaFoldDB" id="A0A2H0V3F1"/>
<protein>
    <submittedName>
        <fullName evidence="1">Uncharacterized protein</fullName>
    </submittedName>
</protein>
<sequence length="63" mass="7004">MPQPERVEIENSNPPRFIPQNILMMALEAEAVTIDCPCGCQITPDPNKSSVICMVCGLYHETK</sequence>